<organism evidence="1 2">
    <name type="scientific">Fumia xinanensis</name>
    <dbReference type="NCBI Taxonomy" id="2763659"/>
    <lineage>
        <taxon>Bacteria</taxon>
        <taxon>Bacillati</taxon>
        <taxon>Bacillota</taxon>
        <taxon>Clostridia</taxon>
        <taxon>Eubacteriales</taxon>
        <taxon>Oscillospiraceae</taxon>
        <taxon>Fumia</taxon>
    </lineage>
</organism>
<gene>
    <name evidence="1" type="ORF">H8710_08000</name>
</gene>
<protein>
    <recommendedName>
        <fullName evidence="3">ATPase</fullName>
    </recommendedName>
</protein>
<sequence>MNDESNILDFFLGSNTPEGFVSLFDEITGLYKDYVSYVIKGGPGTGKSTLMKKCAAEASLLEPYLERIHCSSDPNSLDAVILPGAKVTIADGTPPHVIEPQFPGAYESVVNFCDCWDEEDLQKNREAVFSLSEKVSACHRQCVGLLKAAHSLLQDNFLLAMACTDGVKATKAADNILERECKRRRGLLSKEHKRFLSAITPKGLLCCTDTVNRLCDRIYVLKDSYGASGTLFMEELRTQLLQRGFEIYTCICPLNPHDKIEHIFVPELRLGFVTANPFLPLEKALAPYRVIHFTRFTDMEALKKKKQRMRFNQRMAAELLDESVRSLQKAKSIHDALEQVYGHAMDYKKINDKAQAVLCAIRQKYPAEV</sequence>
<reference evidence="1" key="1">
    <citation type="submission" date="2020-08" db="EMBL/GenBank/DDBJ databases">
        <title>Genome public.</title>
        <authorList>
            <person name="Liu C."/>
            <person name="Sun Q."/>
        </authorList>
    </citation>
    <scope>NUCLEOTIDE SEQUENCE</scope>
    <source>
        <strain evidence="1">NSJ-33</strain>
    </source>
</reference>
<keyword evidence="2" id="KW-1185">Reference proteome</keyword>
<evidence type="ECO:0008006" key="3">
    <source>
        <dbReference type="Google" id="ProtNLM"/>
    </source>
</evidence>
<dbReference type="Proteomes" id="UP000610760">
    <property type="component" value="Unassembled WGS sequence"/>
</dbReference>
<comment type="caution">
    <text evidence="1">The sequence shown here is derived from an EMBL/GenBank/DDBJ whole genome shotgun (WGS) entry which is preliminary data.</text>
</comment>
<dbReference type="RefSeq" id="WP_249294969.1">
    <property type="nucleotide sequence ID" value="NZ_JACRSV010000002.1"/>
</dbReference>
<dbReference type="AlphaFoldDB" id="A0A926E5R7"/>
<evidence type="ECO:0000313" key="2">
    <source>
        <dbReference type="Proteomes" id="UP000610760"/>
    </source>
</evidence>
<accession>A0A926E5R7</accession>
<evidence type="ECO:0000313" key="1">
    <source>
        <dbReference type="EMBL" id="MBC8560005.1"/>
    </source>
</evidence>
<name>A0A926E5R7_9FIRM</name>
<dbReference type="SUPFAM" id="SSF52540">
    <property type="entry name" value="P-loop containing nucleoside triphosphate hydrolases"/>
    <property type="match status" value="1"/>
</dbReference>
<proteinExistence type="predicted"/>
<dbReference type="InterPro" id="IPR027417">
    <property type="entry name" value="P-loop_NTPase"/>
</dbReference>
<dbReference type="EMBL" id="JACRSV010000002">
    <property type="protein sequence ID" value="MBC8560005.1"/>
    <property type="molecule type" value="Genomic_DNA"/>
</dbReference>